<sequence>MVYPVTPPEPTTAEIARTILAAADSLTLSVPGSGLRYECVALHTVDAASRLLLLDPADPGLTAELAGAPGSGLAAYAEFTDIAPVVVRDRVRARLALSGRLTPAGPDTLVLRPARAAVSVDDTVRTLDAATLGAATPDPLAAREAELLGHLDTGHADILVQLVDLVRKGDLTGIDRIRAVRLDRKGLVLRLEAAGGAFDDVRLGFLTEAQGPHDVGLRIQELLDPATARH</sequence>
<dbReference type="SUPFAM" id="SSF50475">
    <property type="entry name" value="FMN-binding split barrel"/>
    <property type="match status" value="1"/>
</dbReference>
<dbReference type="Gene3D" id="3.20.180.10">
    <property type="entry name" value="PNP-oxidase-like"/>
    <property type="match status" value="1"/>
</dbReference>
<proteinExistence type="predicted"/>
<accession>A0AAU8IKS3</accession>
<evidence type="ECO:0000313" key="1">
    <source>
        <dbReference type="EMBL" id="XCJ68551.1"/>
    </source>
</evidence>
<dbReference type="KEGG" id="stac:ABII15_00655"/>
<dbReference type="InterPro" id="IPR037119">
    <property type="entry name" value="Haem_oxidase_HugZ-like_sf"/>
</dbReference>
<dbReference type="EMBL" id="CP159534">
    <property type="protein sequence ID" value="XCJ68551.1"/>
    <property type="molecule type" value="Genomic_DNA"/>
</dbReference>
<reference evidence="1" key="1">
    <citation type="submission" date="2024-06" db="EMBL/GenBank/DDBJ databases">
        <title>Streptomyces sp. strain HUAS MG91 genome sequences.</title>
        <authorList>
            <person name="Mo P."/>
        </authorList>
    </citation>
    <scope>NUCLEOTIDE SEQUENCE</scope>
    <source>
        <strain evidence="1">HUAS MG91</strain>
    </source>
</reference>
<organism evidence="1">
    <name type="scientific">Streptomyces tabacisoli</name>
    <dbReference type="NCBI Taxonomy" id="3156398"/>
    <lineage>
        <taxon>Bacteria</taxon>
        <taxon>Bacillati</taxon>
        <taxon>Actinomycetota</taxon>
        <taxon>Actinomycetes</taxon>
        <taxon>Kitasatosporales</taxon>
        <taxon>Streptomycetaceae</taxon>
        <taxon>Streptomyces</taxon>
    </lineage>
</organism>
<dbReference type="RefSeq" id="WP_353940237.1">
    <property type="nucleotide sequence ID" value="NZ_CP159534.1"/>
</dbReference>
<gene>
    <name evidence="1" type="ORF">ABII15_00655</name>
</gene>
<protein>
    <submittedName>
        <fullName evidence="1">DUF2470 domain-containing protein</fullName>
    </submittedName>
</protein>
<dbReference type="AlphaFoldDB" id="A0AAU8IKS3"/>
<name>A0AAU8IKS3_9ACTN</name>